<dbReference type="AlphaFoldDB" id="A0A399EIZ2"/>
<evidence type="ECO:0000259" key="1">
    <source>
        <dbReference type="Pfam" id="PF14343"/>
    </source>
</evidence>
<feature type="domain" description="PrcB C-terminal" evidence="1">
    <location>
        <begin position="270"/>
        <end position="324"/>
    </location>
</feature>
<dbReference type="PROSITE" id="PS51257">
    <property type="entry name" value="PROKAR_LIPOPROTEIN"/>
    <property type="match status" value="1"/>
</dbReference>
<gene>
    <name evidence="2" type="ORF">Mrose_02542</name>
</gene>
<keyword evidence="3" id="KW-1185">Reference proteome</keyword>
<dbReference type="EMBL" id="QWLA01000053">
    <property type="protein sequence ID" value="RIH84694.1"/>
    <property type="molecule type" value="Genomic_DNA"/>
</dbReference>
<name>A0A399EIZ2_9DEIN</name>
<comment type="caution">
    <text evidence="2">The sequence shown here is derived from an EMBL/GenBank/DDBJ whole genome shotgun (WGS) entry which is preliminary data.</text>
</comment>
<dbReference type="Proteomes" id="UP000265341">
    <property type="component" value="Unassembled WGS sequence"/>
</dbReference>
<reference evidence="2 3" key="1">
    <citation type="submission" date="2018-08" db="EMBL/GenBank/DDBJ databases">
        <title>Meiothermus roseus NBRC 110900 genome sequencing project.</title>
        <authorList>
            <person name="Da Costa M.S."/>
            <person name="Albuquerque L."/>
            <person name="Raposo P."/>
            <person name="Froufe H.J.C."/>
            <person name="Barroso C.S."/>
            <person name="Egas C."/>
        </authorList>
    </citation>
    <scope>NUCLEOTIDE SEQUENCE [LARGE SCALE GENOMIC DNA]</scope>
    <source>
        <strain evidence="2 3">NBRC 110900</strain>
    </source>
</reference>
<dbReference type="OrthoDB" id="29537at2"/>
<accession>A0A399EIZ2</accession>
<protein>
    <recommendedName>
        <fullName evidence="1">PrcB C-terminal domain-containing protein</fullName>
    </recommendedName>
</protein>
<evidence type="ECO:0000313" key="2">
    <source>
        <dbReference type="EMBL" id="RIH84694.1"/>
    </source>
</evidence>
<proteinExistence type="predicted"/>
<organism evidence="2 3">
    <name type="scientific">Calidithermus roseus</name>
    <dbReference type="NCBI Taxonomy" id="1644118"/>
    <lineage>
        <taxon>Bacteria</taxon>
        <taxon>Thermotogati</taxon>
        <taxon>Deinococcota</taxon>
        <taxon>Deinococci</taxon>
        <taxon>Thermales</taxon>
        <taxon>Thermaceae</taxon>
        <taxon>Calidithermus</taxon>
    </lineage>
</organism>
<dbReference type="InterPro" id="IPR025748">
    <property type="entry name" value="PrcB_C_dom"/>
</dbReference>
<dbReference type="Pfam" id="PF14343">
    <property type="entry name" value="PrcB_C"/>
    <property type="match status" value="1"/>
</dbReference>
<evidence type="ECO:0000313" key="3">
    <source>
        <dbReference type="Proteomes" id="UP000265341"/>
    </source>
</evidence>
<dbReference type="RefSeq" id="WP_119278845.1">
    <property type="nucleotide sequence ID" value="NZ_QWLA01000053.1"/>
</dbReference>
<sequence>MRRLLAVSLLALGLTSCVFEPQRPYYNVTDVQMFFPESSERWLYFYGDSMLVLNGQRSLRLEPKPAGQSNIWEVKDALWVNGEPVLREVAPRWSRTVALTVSALPSSRLVLRTEQEIESAWYYDGSSWYQLSASVEEGRQVVSDPQARTPELEGLTGAEEQVLLREILARRGGRPVVLYEITPPLQRLRLEPGPFLYRQAGLVVQYGVPQELIVIPEPPTVRVLTQGSQSTYSDTLPLAYVATNPIAYSRFRSFLPDAPSVNFSEVSLAALFIGQKPTGGYSVRFVSARQQGTTWEITVSLISPAPGAIVTQVITSPYLVLQIPGRPSRVIFRDTSGRLIAEGTPFVQ</sequence>